<dbReference type="PROSITE" id="PS50262">
    <property type="entry name" value="G_PROTEIN_RECEP_F1_2"/>
    <property type="match status" value="1"/>
</dbReference>
<keyword evidence="6 11" id="KW-0472">Membrane</keyword>
<evidence type="ECO:0000256" key="3">
    <source>
        <dbReference type="ARBA" id="ARBA00022692"/>
    </source>
</evidence>
<dbReference type="InterPro" id="IPR000276">
    <property type="entry name" value="GPCR_Rhodpsn"/>
</dbReference>
<dbReference type="PRINTS" id="PR00664">
    <property type="entry name" value="OCTOPAMINER"/>
</dbReference>
<dbReference type="PRINTS" id="PR00237">
    <property type="entry name" value="GPCRRHODOPSN"/>
</dbReference>
<keyword evidence="5 10" id="KW-0297">G-protein coupled receptor</keyword>
<sequence length="392" mass="44369">MAKNFTNDSFNFTHLHDELGRLVEVYIVTILLSVVIFITLLGNTFVIAAIFIYRPLRNVQNFLVISLAFADMAVATIVMPFHITNTIAGTWTYGSEFCDVWLTSDILLCTASIFNICGIALDRYFAIHDPINYARKRTINLVLLMIVLIWSLAAIISVPPLLGWSDTGSLYDSDAKICHLTEELGFVVYSACGSFFIPLAIMSFVYLKIFLATRERLRKRAQACAASKLVVLNGKSNTPEVQIDLVSNESNNDTAETRTPSMHPSPLLGRAATANSSSQKLEQFFKERQKISLTKEKKAARTLGMIMGAFIFCWLPFFSVYLLNPFCKECGLRGSYLELALVILGYVNSCLNPIIYTIFNVDFRNAFRYMFRKFCRRQPNLRQSRTPRRAQL</sequence>
<evidence type="ECO:0000256" key="6">
    <source>
        <dbReference type="ARBA" id="ARBA00023136"/>
    </source>
</evidence>
<dbReference type="EMBL" id="CACVKT020002230">
    <property type="protein sequence ID" value="CAC5376693.1"/>
    <property type="molecule type" value="Genomic_DNA"/>
</dbReference>
<feature type="transmembrane region" description="Helical" evidence="11">
    <location>
        <begin position="141"/>
        <end position="164"/>
    </location>
</feature>
<feature type="transmembrane region" description="Helical" evidence="11">
    <location>
        <begin position="62"/>
        <end position="81"/>
    </location>
</feature>
<evidence type="ECO:0000256" key="7">
    <source>
        <dbReference type="ARBA" id="ARBA00023170"/>
    </source>
</evidence>
<keyword evidence="2" id="KW-1003">Cell membrane</keyword>
<keyword evidence="9 10" id="KW-0807">Transducer</keyword>
<dbReference type="InterPro" id="IPR002002">
    <property type="entry name" value="Octopmn_rcpt"/>
</dbReference>
<evidence type="ECO:0000313" key="13">
    <source>
        <dbReference type="EMBL" id="CAC5376693.1"/>
    </source>
</evidence>
<dbReference type="Proteomes" id="UP000507470">
    <property type="component" value="Unassembled WGS sequence"/>
</dbReference>
<organism evidence="13 14">
    <name type="scientific">Mytilus coruscus</name>
    <name type="common">Sea mussel</name>
    <dbReference type="NCBI Taxonomy" id="42192"/>
    <lineage>
        <taxon>Eukaryota</taxon>
        <taxon>Metazoa</taxon>
        <taxon>Spiralia</taxon>
        <taxon>Lophotrochozoa</taxon>
        <taxon>Mollusca</taxon>
        <taxon>Bivalvia</taxon>
        <taxon>Autobranchia</taxon>
        <taxon>Pteriomorphia</taxon>
        <taxon>Mytilida</taxon>
        <taxon>Mytiloidea</taxon>
        <taxon>Mytilidae</taxon>
        <taxon>Mytilinae</taxon>
        <taxon>Mytilus</taxon>
    </lineage>
</organism>
<dbReference type="OrthoDB" id="5955450at2759"/>
<evidence type="ECO:0000259" key="12">
    <source>
        <dbReference type="PROSITE" id="PS50262"/>
    </source>
</evidence>
<feature type="transmembrane region" description="Helical" evidence="11">
    <location>
        <begin position="25"/>
        <end position="53"/>
    </location>
</feature>
<evidence type="ECO:0000256" key="9">
    <source>
        <dbReference type="ARBA" id="ARBA00023224"/>
    </source>
</evidence>
<keyword evidence="3 10" id="KW-0812">Transmembrane</keyword>
<dbReference type="InterPro" id="IPR017452">
    <property type="entry name" value="GPCR_Rhodpsn_7TM"/>
</dbReference>
<protein>
    <submittedName>
        <fullName evidence="13">Oct-TyrR</fullName>
    </submittedName>
</protein>
<evidence type="ECO:0000256" key="1">
    <source>
        <dbReference type="ARBA" id="ARBA00004651"/>
    </source>
</evidence>
<dbReference type="Pfam" id="PF00001">
    <property type="entry name" value="7tm_1"/>
    <property type="match status" value="1"/>
</dbReference>
<dbReference type="GO" id="GO:0005886">
    <property type="term" value="C:plasma membrane"/>
    <property type="evidence" value="ECO:0007669"/>
    <property type="project" value="UniProtKB-SubCell"/>
</dbReference>
<evidence type="ECO:0000256" key="5">
    <source>
        <dbReference type="ARBA" id="ARBA00023040"/>
    </source>
</evidence>
<gene>
    <name evidence="13" type="ORF">MCOR_13249</name>
</gene>
<comment type="subcellular location">
    <subcellularLocation>
        <location evidence="1">Cell membrane</location>
        <topology evidence="1">Multi-pass membrane protein</topology>
    </subcellularLocation>
</comment>
<feature type="transmembrane region" description="Helical" evidence="11">
    <location>
        <begin position="101"/>
        <end position="121"/>
    </location>
</feature>
<dbReference type="GO" id="GO:0004989">
    <property type="term" value="F:octopamine receptor activity"/>
    <property type="evidence" value="ECO:0007669"/>
    <property type="project" value="InterPro"/>
</dbReference>
<reference evidence="13 14" key="1">
    <citation type="submission" date="2020-06" db="EMBL/GenBank/DDBJ databases">
        <authorList>
            <person name="Li R."/>
            <person name="Bekaert M."/>
        </authorList>
    </citation>
    <scope>NUCLEOTIDE SEQUENCE [LARGE SCALE GENOMIC DNA]</scope>
    <source>
        <strain evidence="14">wild</strain>
    </source>
</reference>
<dbReference type="PANTHER" id="PTHR24248">
    <property type="entry name" value="ADRENERGIC RECEPTOR-RELATED G-PROTEIN COUPLED RECEPTOR"/>
    <property type="match status" value="1"/>
</dbReference>
<keyword evidence="14" id="KW-1185">Reference proteome</keyword>
<dbReference type="SMART" id="SM01381">
    <property type="entry name" value="7TM_GPCR_Srsx"/>
    <property type="match status" value="1"/>
</dbReference>
<dbReference type="AlphaFoldDB" id="A0A6J8AZ60"/>
<proteinExistence type="inferred from homology"/>
<evidence type="ECO:0000256" key="4">
    <source>
        <dbReference type="ARBA" id="ARBA00022989"/>
    </source>
</evidence>
<keyword evidence="4 11" id="KW-1133">Transmembrane helix</keyword>
<evidence type="ECO:0000256" key="11">
    <source>
        <dbReference type="SAM" id="Phobius"/>
    </source>
</evidence>
<dbReference type="PANTHER" id="PTHR24248:SF174">
    <property type="entry name" value="TYRAMINE_OCTOPAMINE RECEPTOR"/>
    <property type="match status" value="1"/>
</dbReference>
<evidence type="ECO:0000256" key="8">
    <source>
        <dbReference type="ARBA" id="ARBA00023180"/>
    </source>
</evidence>
<feature type="transmembrane region" description="Helical" evidence="11">
    <location>
        <begin position="343"/>
        <end position="363"/>
    </location>
</feature>
<evidence type="ECO:0000256" key="10">
    <source>
        <dbReference type="RuleBase" id="RU000688"/>
    </source>
</evidence>
<name>A0A6J8AZ60_MYTCO</name>
<feature type="domain" description="G-protein coupled receptors family 1 profile" evidence="12">
    <location>
        <begin position="42"/>
        <end position="356"/>
    </location>
</feature>
<keyword evidence="7 10" id="KW-0675">Receptor</keyword>
<evidence type="ECO:0000313" key="14">
    <source>
        <dbReference type="Proteomes" id="UP000507470"/>
    </source>
</evidence>
<accession>A0A6J8AZ60</accession>
<dbReference type="PROSITE" id="PS00237">
    <property type="entry name" value="G_PROTEIN_RECEP_F1_1"/>
    <property type="match status" value="1"/>
</dbReference>
<feature type="transmembrane region" description="Helical" evidence="11">
    <location>
        <begin position="184"/>
        <end position="211"/>
    </location>
</feature>
<dbReference type="SUPFAM" id="SSF81321">
    <property type="entry name" value="Family A G protein-coupled receptor-like"/>
    <property type="match status" value="1"/>
</dbReference>
<evidence type="ECO:0000256" key="2">
    <source>
        <dbReference type="ARBA" id="ARBA00022475"/>
    </source>
</evidence>
<keyword evidence="8" id="KW-0325">Glycoprotein</keyword>
<comment type="similarity">
    <text evidence="10">Belongs to the G-protein coupled receptor 1 family.</text>
</comment>
<feature type="transmembrane region" description="Helical" evidence="11">
    <location>
        <begin position="303"/>
        <end position="323"/>
    </location>
</feature>
<dbReference type="Gene3D" id="1.20.1070.10">
    <property type="entry name" value="Rhodopsin 7-helix transmembrane proteins"/>
    <property type="match status" value="1"/>
</dbReference>